<keyword evidence="2" id="KW-1185">Reference proteome</keyword>
<evidence type="ECO:0000313" key="2">
    <source>
        <dbReference type="Proteomes" id="UP000297567"/>
    </source>
</evidence>
<comment type="caution">
    <text evidence="1">The sequence shown here is derived from an EMBL/GenBank/DDBJ whole genome shotgun (WGS) entry which is preliminary data.</text>
</comment>
<name>A0A4Z1A7Q1_9LEPT</name>
<reference evidence="1" key="1">
    <citation type="journal article" date="2019" name="PLoS Negl. Trop. Dis.">
        <title>Revisiting the worldwide diversity of Leptospira species in the environment.</title>
        <authorList>
            <person name="Vincent A.T."/>
            <person name="Schiettekatte O."/>
            <person name="Bourhy P."/>
            <person name="Veyrier F.J."/>
            <person name="Picardeau M."/>
        </authorList>
    </citation>
    <scope>NUCLEOTIDE SEQUENCE [LARGE SCALE GENOMIC DNA]</scope>
    <source>
        <strain evidence="1">201702451</strain>
    </source>
</reference>
<evidence type="ECO:0008006" key="3">
    <source>
        <dbReference type="Google" id="ProtNLM"/>
    </source>
</evidence>
<proteinExistence type="predicted"/>
<accession>A0A4Z1A7Q1</accession>
<dbReference type="Proteomes" id="UP000297567">
    <property type="component" value="Unassembled WGS sequence"/>
</dbReference>
<dbReference type="RefSeq" id="WP_135642057.1">
    <property type="nucleotide sequence ID" value="NZ_RQGH01000023.1"/>
</dbReference>
<gene>
    <name evidence="1" type="ORF">EHQ62_09050</name>
</gene>
<dbReference type="AlphaFoldDB" id="A0A4Z1A7Q1"/>
<protein>
    <recommendedName>
        <fullName evidence="3">DUF1565 domain-containing protein</fullName>
    </recommendedName>
</protein>
<evidence type="ECO:0000313" key="1">
    <source>
        <dbReference type="EMBL" id="TGL67536.1"/>
    </source>
</evidence>
<dbReference type="EMBL" id="RQGH01000023">
    <property type="protein sequence ID" value="TGL67536.1"/>
    <property type="molecule type" value="Genomic_DNA"/>
</dbReference>
<organism evidence="1 2">
    <name type="scientific">Leptospira jelokensis</name>
    <dbReference type="NCBI Taxonomy" id="2484931"/>
    <lineage>
        <taxon>Bacteria</taxon>
        <taxon>Pseudomonadati</taxon>
        <taxon>Spirochaetota</taxon>
        <taxon>Spirochaetia</taxon>
        <taxon>Leptospirales</taxon>
        <taxon>Leptospiraceae</taxon>
        <taxon>Leptospira</taxon>
    </lineage>
</organism>
<sequence>MLAKYIRIATFFIILLTEACIPKISKSFMQSVSDFLQLRSLLNTGPFQISVRVSGLLGSGLVLNLNSGRETITVNADGTFQFSTPFTTGQDFNLAIQTQPILPNQTCSVSGGTGVVGYGNINTIIVNCDPLRYTLGGTIIGLDGIGFTLTNSYDGSTLPVAVASGTFAFTQTYEAGTPYNVTVATQPNHPVQNCIITNGSNTFPANNVTTIAINCTSTAFPIEITAIGIASGSLTLSNNGSETLVISSDGLHRFPTNLAPSSTYNVQIVSAPLDHQCVLSSTSGTIAGTVSIQANCFTVILQDSTPRNGGILLPTESLRLVFTAEVNASSCVGSTGTLASTSLALPVQFALATTNFTNDTLVVTPAPTDSWQSGHRSLTLNCLTNLGAVPLSTTTTLLYLIPSNIRYVADVGGDDWNDGLTALTPKRNIQEGINSFGGCPSGDCAVLVAQGSYDPAYAGGLIQLESGVSIFGSYEPGFTEWRPQDKDSTILMDTAPAYCAGSTVTNPCTSIAADVTVTAPTVVSGFRLQNGVSAPYMANVFLNGTSNVRLIDNQIVAGTGIDRSYGVLAINSSPYLVLNQITGGGCTNSGCITSAVSLSSTVMVSPILIGNVITAGDTSISDASSKAFDYTGTSGMNVSNIRQNEFRGFDLPTVGTTNWNITFDVAGTASTGVLAGNLFVQGNANRSYGIRFQAANTIQIGSLVSGNVITGNSNATTESAGIRLISGTIVRGNSISIGRTENTSGFTAFTYGILIQSGGTATIEYNAITGGSAISSSVTASLIGIQASGLNATSSISRNYIRMGTATGLASTSVTGIHLISPLSLLVSNNLIQNGSSSVYARGIFISGAFNPLRIFHNTVNSGVSSVVGNESAIHIDSGSGMLFENNILLLNTNAGNNVCLRNVGLAQGSIRSNVFHNCNNLVFQSLVYYTDICAGGVPGSLGCITPLGLAPNFGENLNLNPNLVSPFGVVASYIPTAATSCQITRATNNILADSFNGIGTRPGGDGAVSIGAIEYDLPCTP</sequence>